<sequence length="383" mass="43917">MARDVKPSQDDLLFLKVKSMMAIGEGNDRRGKIHDIVIAVEKMDQNDDQINFAVTPVQTEELLTNTIANILFSQNRQNIKLRIGLGNIDQNLINDLSSLGLSIAIGVKACQDWRVNKIWETECDKWCFTGDISQGQMNGKIDAIGSLNVKLKAAVDSRIIEYIMVPSDNKQETINWVENEGIRYEESPKTDIKITDNKKKPSFHSRLWSLATKNTFTWIALILWFLSITFLPIRYFFWDNIQSLNKDSSHVTINLPIKDTEKIRKRLLDNGFPKEQVKNIPLLRLSKTNQNGRALITNKNGVIEFEIINSQDWTLISSYICGGYIAVFAFILIMLAVRENNGITKHNHERINYDTILLTNKNKEIVFVNNIKQAETIVEYKIL</sequence>
<evidence type="ECO:0000256" key="1">
    <source>
        <dbReference type="SAM" id="Phobius"/>
    </source>
</evidence>
<proteinExistence type="predicted"/>
<evidence type="ECO:0000313" key="3">
    <source>
        <dbReference type="Proteomes" id="UP000094056"/>
    </source>
</evidence>
<name>A0A1E3XEL5_9BACT</name>
<keyword evidence="1" id="KW-0812">Transmembrane</keyword>
<feature type="transmembrane region" description="Helical" evidence="1">
    <location>
        <begin position="216"/>
        <end position="237"/>
    </location>
</feature>
<gene>
    <name evidence="2" type="ORF">SCARUB_00749</name>
</gene>
<dbReference type="AlphaFoldDB" id="A0A1E3XEL5"/>
<dbReference type="EMBL" id="MAYW01000013">
    <property type="protein sequence ID" value="ODS34076.1"/>
    <property type="molecule type" value="Genomic_DNA"/>
</dbReference>
<feature type="transmembrane region" description="Helical" evidence="1">
    <location>
        <begin position="316"/>
        <end position="337"/>
    </location>
</feature>
<organism evidence="2 3">
    <name type="scientific">Candidatus Scalindua rubra</name>
    <dbReference type="NCBI Taxonomy" id="1872076"/>
    <lineage>
        <taxon>Bacteria</taxon>
        <taxon>Pseudomonadati</taxon>
        <taxon>Planctomycetota</taxon>
        <taxon>Candidatus Brocadiia</taxon>
        <taxon>Candidatus Brocadiales</taxon>
        <taxon>Candidatus Scalinduaceae</taxon>
        <taxon>Candidatus Scalindua</taxon>
    </lineage>
</organism>
<reference evidence="2 3" key="1">
    <citation type="submission" date="2016-07" db="EMBL/GenBank/DDBJ databases">
        <title>Draft genome of Scalindua rubra, obtained from a brine-seawater interface in the Red Sea, sheds light on salt adaptation in anammox bacteria.</title>
        <authorList>
            <person name="Speth D.R."/>
            <person name="Lagkouvardos I."/>
            <person name="Wang Y."/>
            <person name="Qian P.-Y."/>
            <person name="Dutilh B.E."/>
            <person name="Jetten M.S."/>
        </authorList>
    </citation>
    <scope>NUCLEOTIDE SEQUENCE [LARGE SCALE GENOMIC DNA]</scope>
    <source>
        <strain evidence="2">BSI-1</strain>
    </source>
</reference>
<keyword evidence="1" id="KW-0472">Membrane</keyword>
<keyword evidence="1" id="KW-1133">Transmembrane helix</keyword>
<protein>
    <submittedName>
        <fullName evidence="2">Uncharacterized protein</fullName>
    </submittedName>
</protein>
<dbReference type="Proteomes" id="UP000094056">
    <property type="component" value="Unassembled WGS sequence"/>
</dbReference>
<evidence type="ECO:0000313" key="2">
    <source>
        <dbReference type="EMBL" id="ODS34076.1"/>
    </source>
</evidence>
<accession>A0A1E3XEL5</accession>
<comment type="caution">
    <text evidence="2">The sequence shown here is derived from an EMBL/GenBank/DDBJ whole genome shotgun (WGS) entry which is preliminary data.</text>
</comment>